<dbReference type="FunFam" id="3.40.50.300:FF:000108">
    <property type="entry name" value="ATP-dependent RNA helicase RhlE"/>
    <property type="match status" value="1"/>
</dbReference>
<dbReference type="PROSITE" id="PS51195">
    <property type="entry name" value="Q_MOTIF"/>
    <property type="match status" value="1"/>
</dbReference>
<dbReference type="Pfam" id="PF25399">
    <property type="entry name" value="DeaD_dimer"/>
    <property type="match status" value="1"/>
</dbReference>
<dbReference type="PROSITE" id="PS51192">
    <property type="entry name" value="HELICASE_ATP_BIND_1"/>
    <property type="match status" value="1"/>
</dbReference>
<evidence type="ECO:0000313" key="16">
    <source>
        <dbReference type="EMBL" id="MBN7826598.1"/>
    </source>
</evidence>
<dbReference type="InterPro" id="IPR028618">
    <property type="entry name" value="DEAD_helicase_DeaD"/>
</dbReference>
<evidence type="ECO:0000313" key="17">
    <source>
        <dbReference type="Proteomes" id="UP000664654"/>
    </source>
</evidence>
<feature type="compositionally biased region" description="Basic and acidic residues" evidence="12">
    <location>
        <begin position="436"/>
        <end position="478"/>
    </location>
</feature>
<dbReference type="PROSITE" id="PS51194">
    <property type="entry name" value="HELICASE_CTER"/>
    <property type="match status" value="1"/>
</dbReference>
<comment type="function">
    <text evidence="10">DEAD-box RNA helicase involved in various cellular processes at low temperature, including ribosome biogenesis, mRNA degradation and translation initiation.</text>
</comment>
<dbReference type="Pfam" id="PF00271">
    <property type="entry name" value="Helicase_C"/>
    <property type="match status" value="1"/>
</dbReference>
<reference evidence="16" key="1">
    <citation type="submission" date="2021-03" db="EMBL/GenBank/DDBJ databases">
        <title>novel species isolated from a fishpond in China.</title>
        <authorList>
            <person name="Lu H."/>
            <person name="Cai Z."/>
        </authorList>
    </citation>
    <scope>NUCLEOTIDE SEQUENCE</scope>
    <source>
        <strain evidence="16">JCM 30855</strain>
    </source>
</reference>
<feature type="region of interest" description="Disordered" evidence="12">
    <location>
        <begin position="560"/>
        <end position="601"/>
    </location>
</feature>
<evidence type="ECO:0000259" key="14">
    <source>
        <dbReference type="PROSITE" id="PS51194"/>
    </source>
</evidence>
<evidence type="ECO:0000256" key="8">
    <source>
        <dbReference type="ARBA" id="ARBA00023016"/>
    </source>
</evidence>
<feature type="domain" description="Helicase ATP-binding" evidence="13">
    <location>
        <begin position="38"/>
        <end position="209"/>
    </location>
</feature>
<dbReference type="Pfam" id="PF03880">
    <property type="entry name" value="DbpA"/>
    <property type="match status" value="1"/>
</dbReference>
<evidence type="ECO:0000256" key="1">
    <source>
        <dbReference type="ARBA" id="ARBA00004496"/>
    </source>
</evidence>
<feature type="region of interest" description="Disordered" evidence="12">
    <location>
        <begin position="435"/>
        <end position="491"/>
    </location>
</feature>
<dbReference type="InterPro" id="IPR014001">
    <property type="entry name" value="Helicase_ATP-bd"/>
</dbReference>
<dbReference type="InterPro" id="IPR000629">
    <property type="entry name" value="RNA-helicase_DEAD-box_CS"/>
</dbReference>
<accession>A0A939DQ39</accession>
<dbReference type="EC" id="3.6.4.13" evidence="10"/>
<evidence type="ECO:0000256" key="11">
    <source>
        <dbReference type="PROSITE-ProRule" id="PRU00552"/>
    </source>
</evidence>
<dbReference type="GO" id="GO:0000027">
    <property type="term" value="P:ribosomal large subunit assembly"/>
    <property type="evidence" value="ECO:0007669"/>
    <property type="project" value="UniProtKB-UniRule"/>
</dbReference>
<organism evidence="16 17">
    <name type="scientific">Bowmanella dokdonensis</name>
    <dbReference type="NCBI Taxonomy" id="751969"/>
    <lineage>
        <taxon>Bacteria</taxon>
        <taxon>Pseudomonadati</taxon>
        <taxon>Pseudomonadota</taxon>
        <taxon>Gammaproteobacteria</taxon>
        <taxon>Alteromonadales</taxon>
        <taxon>Alteromonadaceae</taxon>
        <taxon>Bowmanella</taxon>
    </lineage>
</organism>
<dbReference type="HAMAP" id="MF_00964">
    <property type="entry name" value="DEAD_helicase_DeaD"/>
    <property type="match status" value="1"/>
</dbReference>
<dbReference type="SMART" id="SM00487">
    <property type="entry name" value="DEXDc"/>
    <property type="match status" value="1"/>
</dbReference>
<evidence type="ECO:0000259" key="15">
    <source>
        <dbReference type="PROSITE" id="PS51195"/>
    </source>
</evidence>
<sequence length="601" mass="67352">MTSNTDISFKDLNLPSHLLQALEKVGYEKPSPIQAESIPLLLEGHDLLGQAQTGTGKTAAFALPMLAQIDPEDTTTQLLVLAPTRELAIQVAEAFHTYASFSRQIKVLPIYGGQSYDNQIRPLKRGVQVVVGTPGRVIDHIKRGTLKLDKLKFLVLDEADEMLRMGFIDDVEWILSHAPKERQTALFSATMPDRIRNITNKYLNNPKLVKIASKVSTASTIRQRYCQVAGHHKLEALTRILEVEEFDGVIIFVRTKTATLELAEKLAARGYAVEPLNGDIPQKSRERTVERIKDGKIDILIATDVVARGLDVERVSHVINFDVPYDTESYVHRIGRTGRAGRQGDAILFISHREKRMLFAIEKATNQRIESMPIPSVSELNEQRLRRFKQSVIEAMEDDSIESLIPVIEAIQAETEANPEVLMAALAKIAQGDEPLLLKETDRPDLTERAPRGGDRPERPGKFRDEGRDSRGRGDKERSPRRRTSAPEEGMQRFKLEVGHAHGVKPGNIVGAIANEAGIDSKHIGAIDIHDNYSTVDLPQGMPPEIRQILQKTRVAGQRINLREWTEEAPGGDKPRRPRADKPRDERPNFDKPKKPRKAKE</sequence>
<dbReference type="InterPro" id="IPR014014">
    <property type="entry name" value="RNA_helicase_DEAD_Q_motif"/>
</dbReference>
<dbReference type="Proteomes" id="UP000664654">
    <property type="component" value="Unassembled WGS sequence"/>
</dbReference>
<dbReference type="FunFam" id="3.30.70.330:FF:000068">
    <property type="entry name" value="ATP-dependent RNA helicase DeaD"/>
    <property type="match status" value="1"/>
</dbReference>
<dbReference type="GO" id="GO:0003724">
    <property type="term" value="F:RNA helicase activity"/>
    <property type="evidence" value="ECO:0007669"/>
    <property type="project" value="UniProtKB-UniRule"/>
</dbReference>
<comment type="similarity">
    <text evidence="10">Belongs to the DEAD box helicase family. DeaD/CsdA subfamily.</text>
</comment>
<dbReference type="CDD" id="cd00268">
    <property type="entry name" value="DEADc"/>
    <property type="match status" value="1"/>
</dbReference>
<dbReference type="InterPro" id="IPR001650">
    <property type="entry name" value="Helicase_C-like"/>
</dbReference>
<dbReference type="InterPro" id="IPR034415">
    <property type="entry name" value="CsdA_RRM"/>
</dbReference>
<evidence type="ECO:0000256" key="9">
    <source>
        <dbReference type="ARBA" id="ARBA00047984"/>
    </source>
</evidence>
<dbReference type="GO" id="GO:0005829">
    <property type="term" value="C:cytosol"/>
    <property type="evidence" value="ECO:0007669"/>
    <property type="project" value="TreeGrafter"/>
</dbReference>
<keyword evidence="6 10" id="KW-0067">ATP-binding</keyword>
<keyword evidence="8 10" id="KW-0346">Stress response</keyword>
<comment type="catalytic activity">
    <reaction evidence="9 10">
        <text>ATP + H2O = ADP + phosphate + H(+)</text>
        <dbReference type="Rhea" id="RHEA:13065"/>
        <dbReference type="ChEBI" id="CHEBI:15377"/>
        <dbReference type="ChEBI" id="CHEBI:15378"/>
        <dbReference type="ChEBI" id="CHEBI:30616"/>
        <dbReference type="ChEBI" id="CHEBI:43474"/>
        <dbReference type="ChEBI" id="CHEBI:456216"/>
        <dbReference type="EC" id="3.6.4.13"/>
    </reaction>
</comment>
<feature type="domain" description="DEAD-box RNA helicase Q" evidence="15">
    <location>
        <begin position="7"/>
        <end position="35"/>
    </location>
</feature>
<feature type="domain" description="Helicase C-terminal" evidence="14">
    <location>
        <begin position="236"/>
        <end position="380"/>
    </location>
</feature>
<dbReference type="PANTHER" id="PTHR47963">
    <property type="entry name" value="DEAD-BOX ATP-DEPENDENT RNA HELICASE 47, MITOCHONDRIAL"/>
    <property type="match status" value="1"/>
</dbReference>
<comment type="subcellular location">
    <subcellularLocation>
        <location evidence="1 10">Cytoplasm</location>
    </subcellularLocation>
</comment>
<dbReference type="GO" id="GO:0033592">
    <property type="term" value="F:RNA strand annealing activity"/>
    <property type="evidence" value="ECO:0007669"/>
    <property type="project" value="TreeGrafter"/>
</dbReference>
<dbReference type="GO" id="GO:0016787">
    <property type="term" value="F:hydrolase activity"/>
    <property type="evidence" value="ECO:0007669"/>
    <property type="project" value="UniProtKB-KW"/>
</dbReference>
<dbReference type="AlphaFoldDB" id="A0A939DQ39"/>
<dbReference type="GO" id="GO:0006401">
    <property type="term" value="P:RNA catabolic process"/>
    <property type="evidence" value="ECO:0007669"/>
    <property type="project" value="UniProtKB-UniRule"/>
</dbReference>
<feature type="short sequence motif" description="Q motif" evidence="11">
    <location>
        <begin position="7"/>
        <end position="35"/>
    </location>
</feature>
<dbReference type="InterPro" id="IPR044742">
    <property type="entry name" value="DEAD/DEAH_RhlB"/>
</dbReference>
<evidence type="ECO:0000256" key="3">
    <source>
        <dbReference type="ARBA" id="ARBA00022741"/>
    </source>
</evidence>
<feature type="compositionally biased region" description="Basic and acidic residues" evidence="12">
    <location>
        <begin position="561"/>
        <end position="593"/>
    </location>
</feature>
<dbReference type="GO" id="GO:0005840">
    <property type="term" value="C:ribosome"/>
    <property type="evidence" value="ECO:0007669"/>
    <property type="project" value="TreeGrafter"/>
</dbReference>
<keyword evidence="17" id="KW-1185">Reference proteome</keyword>
<dbReference type="Pfam" id="PF00270">
    <property type="entry name" value="DEAD"/>
    <property type="match status" value="1"/>
</dbReference>
<dbReference type="CDD" id="cd18787">
    <property type="entry name" value="SF2_C_DEAD"/>
    <property type="match status" value="1"/>
</dbReference>
<proteinExistence type="inferred from homology"/>
<name>A0A939DQ39_9ALTE</name>
<keyword evidence="3 10" id="KW-0547">Nucleotide-binding</keyword>
<dbReference type="InterPro" id="IPR027417">
    <property type="entry name" value="P-loop_NTPase"/>
</dbReference>
<dbReference type="SMART" id="SM00490">
    <property type="entry name" value="HELICc"/>
    <property type="match status" value="1"/>
</dbReference>
<dbReference type="Gene3D" id="3.40.50.300">
    <property type="entry name" value="P-loop containing nucleotide triphosphate hydrolases"/>
    <property type="match status" value="2"/>
</dbReference>
<dbReference type="InterPro" id="IPR005580">
    <property type="entry name" value="DbpA/CsdA_RNA-bd_dom"/>
</dbReference>
<dbReference type="GO" id="GO:0005524">
    <property type="term" value="F:ATP binding"/>
    <property type="evidence" value="ECO:0007669"/>
    <property type="project" value="UniProtKB-UniRule"/>
</dbReference>
<keyword evidence="5 10" id="KW-0347">Helicase</keyword>
<dbReference type="InterPro" id="IPR012677">
    <property type="entry name" value="Nucleotide-bd_a/b_plait_sf"/>
</dbReference>
<evidence type="ECO:0000256" key="4">
    <source>
        <dbReference type="ARBA" id="ARBA00022801"/>
    </source>
</evidence>
<keyword evidence="7 10" id="KW-0694">RNA-binding</keyword>
<comment type="caution">
    <text evidence="16">The sequence shown here is derived from an EMBL/GenBank/DDBJ whole genome shotgun (WGS) entry which is preliminary data.</text>
</comment>
<dbReference type="PANTHER" id="PTHR47963:SF8">
    <property type="entry name" value="ATP-DEPENDENT RNA HELICASE DEAD"/>
    <property type="match status" value="1"/>
</dbReference>
<dbReference type="Gene3D" id="3.30.70.330">
    <property type="match status" value="1"/>
</dbReference>
<evidence type="ECO:0000256" key="12">
    <source>
        <dbReference type="SAM" id="MobiDB-lite"/>
    </source>
</evidence>
<dbReference type="CDD" id="cd12499">
    <property type="entry name" value="RRM_EcCsdA_like"/>
    <property type="match status" value="1"/>
</dbReference>
<dbReference type="SUPFAM" id="SSF52540">
    <property type="entry name" value="P-loop containing nucleoside triphosphate hydrolases"/>
    <property type="match status" value="1"/>
</dbReference>
<dbReference type="PROSITE" id="PS00039">
    <property type="entry name" value="DEAD_ATP_HELICASE"/>
    <property type="match status" value="1"/>
</dbReference>
<evidence type="ECO:0000256" key="7">
    <source>
        <dbReference type="ARBA" id="ARBA00022884"/>
    </source>
</evidence>
<gene>
    <name evidence="10" type="primary">deaD</name>
    <name evidence="10" type="synonym">csdA</name>
    <name evidence="16" type="ORF">J0A66_15290</name>
</gene>
<protein>
    <recommendedName>
        <fullName evidence="10">ATP-dependent RNA helicase DeaD</fullName>
        <ecNumber evidence="10">3.6.4.13</ecNumber>
    </recommendedName>
    <alternativeName>
        <fullName evidence="10">Cold-shock DEAD box protein A</fullName>
    </alternativeName>
</protein>
<evidence type="ECO:0000256" key="6">
    <source>
        <dbReference type="ARBA" id="ARBA00022840"/>
    </source>
</evidence>
<keyword evidence="2 10" id="KW-0963">Cytoplasm</keyword>
<evidence type="ECO:0000256" key="10">
    <source>
        <dbReference type="HAMAP-Rule" id="MF_00964"/>
    </source>
</evidence>
<dbReference type="EMBL" id="JAFKCV010000009">
    <property type="protein sequence ID" value="MBN7826598.1"/>
    <property type="molecule type" value="Genomic_DNA"/>
</dbReference>
<evidence type="ECO:0000259" key="13">
    <source>
        <dbReference type="PROSITE" id="PS51192"/>
    </source>
</evidence>
<dbReference type="InterPro" id="IPR050547">
    <property type="entry name" value="DEAD_box_RNA_helicases"/>
</dbReference>
<evidence type="ECO:0000256" key="2">
    <source>
        <dbReference type="ARBA" id="ARBA00022490"/>
    </source>
</evidence>
<dbReference type="RefSeq" id="WP_206574710.1">
    <property type="nucleotide sequence ID" value="NZ_JAFKCV010000009.1"/>
</dbReference>
<keyword evidence="4 10" id="KW-0378">Hydrolase</keyword>
<dbReference type="GO" id="GO:0070417">
    <property type="term" value="P:cellular response to cold"/>
    <property type="evidence" value="ECO:0007669"/>
    <property type="project" value="InterPro"/>
</dbReference>
<dbReference type="InterPro" id="IPR057325">
    <property type="entry name" value="DeaD_dimer"/>
</dbReference>
<evidence type="ECO:0000256" key="5">
    <source>
        <dbReference type="ARBA" id="ARBA00022806"/>
    </source>
</evidence>
<dbReference type="InterPro" id="IPR011545">
    <property type="entry name" value="DEAD/DEAH_box_helicase_dom"/>
</dbReference>